<organism evidence="2 3">
    <name type="scientific">Aspergillus phoenicis ATCC 13157</name>
    <dbReference type="NCBI Taxonomy" id="1353007"/>
    <lineage>
        <taxon>Eukaryota</taxon>
        <taxon>Fungi</taxon>
        <taxon>Dikarya</taxon>
        <taxon>Ascomycota</taxon>
        <taxon>Pezizomycotina</taxon>
        <taxon>Eurotiomycetes</taxon>
        <taxon>Eurotiomycetidae</taxon>
        <taxon>Eurotiales</taxon>
        <taxon>Aspergillaceae</taxon>
        <taxon>Aspergillus</taxon>
    </lineage>
</organism>
<gene>
    <name evidence="2" type="ORF">M752DRAFT_293505</name>
</gene>
<reference evidence="2 3" key="1">
    <citation type="submission" date="2018-07" db="EMBL/GenBank/DDBJ databases">
        <title>Section-level genome sequencing of Aspergillus section Nigri to investigate inter- and intra-species variation.</title>
        <authorList>
            <consortium name="DOE Joint Genome Institute"/>
            <person name="Vesth T.C."/>
            <person name="Nybo J.L."/>
            <person name="Theobald S."/>
            <person name="Frisvad J.C."/>
            <person name="Larsen T.O."/>
            <person name="Nielsen K.F."/>
            <person name="Hoof J.B."/>
            <person name="Brandl J."/>
            <person name="Salamov A."/>
            <person name="Riley R."/>
            <person name="Gladden J.M."/>
            <person name="Phatale P."/>
            <person name="Nielsen M.T."/>
            <person name="Lyhne E.K."/>
            <person name="Kogle M.E."/>
            <person name="Strasser K."/>
            <person name="McDonnell E."/>
            <person name="Barry K."/>
            <person name="Clum A."/>
            <person name="Chen C."/>
            <person name="Nolan M."/>
            <person name="Sandor L."/>
            <person name="Kuo A."/>
            <person name="Lipzen A."/>
            <person name="Hainaut M."/>
            <person name="Drula E."/>
            <person name="Tsang A."/>
            <person name="Magnuson J.K."/>
            <person name="Henrissat B."/>
            <person name="Wiebenga A."/>
            <person name="Simmons B.A."/>
            <person name="Makela M.R."/>
            <person name="De vries R.P."/>
            <person name="Grigoriev I.V."/>
            <person name="Mortensen U.H."/>
            <person name="Baker S.E."/>
            <person name="Andersen M.R."/>
        </authorList>
    </citation>
    <scope>NUCLEOTIDE SEQUENCE [LARGE SCALE GENOMIC DNA]</scope>
    <source>
        <strain evidence="2 3">ATCC 13157</strain>
    </source>
</reference>
<dbReference type="AlphaFoldDB" id="A0A370PJQ0"/>
<keyword evidence="3" id="KW-1185">Reference proteome</keyword>
<evidence type="ECO:0000313" key="2">
    <source>
        <dbReference type="EMBL" id="RDK42393.1"/>
    </source>
</evidence>
<feature type="compositionally biased region" description="Polar residues" evidence="1">
    <location>
        <begin position="29"/>
        <end position="46"/>
    </location>
</feature>
<sequence>MALEPSNIRSMYNLEAMQVNSTARDRSPSVYSRSGNASPSRPSTPSSFECFLTLQGGRSSAVEALPSTIQQAKQKPLTESEEYQRAIFDASFLKAENEWLRRSRKSAAALHEGTVVPSAELLNLSANDIQEALTCFHIGFAAAEQLIHRFRNPAAAEVATTLQELIPAFEQCRRGLDSLRTAAANLGEGGRVFSTQIQKSNRSYADFFGINYDQSIAPAAGPRTRRTR</sequence>
<proteinExistence type="predicted"/>
<protein>
    <submittedName>
        <fullName evidence="2">Uncharacterized protein</fullName>
    </submittedName>
</protein>
<dbReference type="EMBL" id="KZ851853">
    <property type="protein sequence ID" value="RDK42393.1"/>
    <property type="molecule type" value="Genomic_DNA"/>
</dbReference>
<accession>A0A370PJQ0</accession>
<evidence type="ECO:0000313" key="3">
    <source>
        <dbReference type="Proteomes" id="UP000254937"/>
    </source>
</evidence>
<evidence type="ECO:0000256" key="1">
    <source>
        <dbReference type="SAM" id="MobiDB-lite"/>
    </source>
</evidence>
<dbReference type="Proteomes" id="UP000254937">
    <property type="component" value="Unassembled WGS sequence"/>
</dbReference>
<feature type="region of interest" description="Disordered" evidence="1">
    <location>
        <begin position="19"/>
        <end position="46"/>
    </location>
</feature>
<name>A0A370PJQ0_ASPPH</name>